<dbReference type="InterPro" id="IPR036396">
    <property type="entry name" value="Cyt_P450_sf"/>
</dbReference>
<keyword evidence="7" id="KW-0812">Transmembrane</keyword>
<evidence type="ECO:0000256" key="7">
    <source>
        <dbReference type="SAM" id="Phobius"/>
    </source>
</evidence>
<feature type="binding site" description="axial binding residue" evidence="6">
    <location>
        <position position="455"/>
    </location>
    <ligand>
        <name>heme</name>
        <dbReference type="ChEBI" id="CHEBI:30413"/>
    </ligand>
    <ligandPart>
        <name>Fe</name>
        <dbReference type="ChEBI" id="CHEBI:18248"/>
    </ligandPart>
</feature>
<dbReference type="PANTHER" id="PTHR46300:SF2">
    <property type="entry name" value="CYTOCHROME P450 MONOOXYGENASE ALNH-RELATED"/>
    <property type="match status" value="1"/>
</dbReference>
<comment type="caution">
    <text evidence="8">The sequence shown here is derived from an EMBL/GenBank/DDBJ whole genome shotgun (WGS) entry which is preliminary data.</text>
</comment>
<evidence type="ECO:0000256" key="6">
    <source>
        <dbReference type="PIRSR" id="PIRSR602401-1"/>
    </source>
</evidence>
<dbReference type="InterPro" id="IPR002401">
    <property type="entry name" value="Cyt_P450_E_grp-I"/>
</dbReference>
<keyword evidence="2 6" id="KW-0479">Metal-binding</keyword>
<evidence type="ECO:0000256" key="2">
    <source>
        <dbReference type="ARBA" id="ARBA00022723"/>
    </source>
</evidence>
<dbReference type="InParanoid" id="A0A507B1C7"/>
<dbReference type="GO" id="GO:0020037">
    <property type="term" value="F:heme binding"/>
    <property type="evidence" value="ECO:0007669"/>
    <property type="project" value="InterPro"/>
</dbReference>
<dbReference type="PANTHER" id="PTHR46300">
    <property type="entry name" value="P450, PUTATIVE (EUROFUNG)-RELATED-RELATED"/>
    <property type="match status" value="1"/>
</dbReference>
<dbReference type="GO" id="GO:0004497">
    <property type="term" value="F:monooxygenase activity"/>
    <property type="evidence" value="ECO:0007669"/>
    <property type="project" value="UniProtKB-KW"/>
</dbReference>
<evidence type="ECO:0000256" key="5">
    <source>
        <dbReference type="ARBA" id="ARBA00023033"/>
    </source>
</evidence>
<sequence length="545" mass="62437">MAVAGVMQSLPSGFLGRLGILTILVVIYMAYKHASRDKRRDSMPPGPKGYPIVGNLLALTDADKIPDLTRQWAKQYGPVVYTKMGAQDWVWLNSPKAIKDLIDKRSGKYSSRPRLPMMFEATSNENRIIFMPYGERWRNLRKIAHAGLNANISATYKPVQEFESKQLIYELCHAKDDKAFYDINRRYSASVIMTVTYGHRVSSWDDPWIKDIYSVLTRFTLASEPGRWLVDAFPSLASLPSWMVQGWWDTGRAWHQLDREIYLNYYRTLVKQIQEGTAPDCFIRDFYESGPEKFGIDEEAAAYAAGSLVEAGSESTSTVLNAWTLACQLYPRVLKEAQEEIDRVVGQDRMPTFEDEHDLPYIRAMVKETLRWWPITKTGMNHATTEDDWYEGHFIPKGSVVMLNWWAAHNSRWKDGQEYDPKRFLDDPHSTAECINIADANLRDHFAYGSGRRICQGLHVAQNSLFITMAKIVWAFNIERAIDDNGTEVEPKLAVLPGFLMIPAPFRARFVPRSKKHAAILDAEWTKAKKEGLDWSRTKTMRAKA</sequence>
<comment type="cofactor">
    <cofactor evidence="6">
        <name>heme</name>
        <dbReference type="ChEBI" id="CHEBI:30413"/>
    </cofactor>
</comment>
<dbReference type="RefSeq" id="XP_030995384.1">
    <property type="nucleotide sequence ID" value="XM_031140446.1"/>
</dbReference>
<evidence type="ECO:0000256" key="4">
    <source>
        <dbReference type="ARBA" id="ARBA00023004"/>
    </source>
</evidence>
<evidence type="ECO:0000313" key="9">
    <source>
        <dbReference type="Proteomes" id="UP000319257"/>
    </source>
</evidence>
<evidence type="ECO:0000256" key="3">
    <source>
        <dbReference type="ARBA" id="ARBA00023002"/>
    </source>
</evidence>
<keyword evidence="9" id="KW-1185">Reference proteome</keyword>
<proteinExistence type="inferred from homology"/>
<dbReference type="AlphaFoldDB" id="A0A507B1C7"/>
<dbReference type="InterPro" id="IPR050364">
    <property type="entry name" value="Cytochrome_P450_fung"/>
</dbReference>
<dbReference type="GO" id="GO:0005506">
    <property type="term" value="F:iron ion binding"/>
    <property type="evidence" value="ECO:0007669"/>
    <property type="project" value="InterPro"/>
</dbReference>
<keyword evidence="4 6" id="KW-0408">Iron</keyword>
<keyword evidence="3" id="KW-0560">Oxidoreductase</keyword>
<dbReference type="GO" id="GO:0016705">
    <property type="term" value="F:oxidoreductase activity, acting on paired donors, with incorporation or reduction of molecular oxygen"/>
    <property type="evidence" value="ECO:0007669"/>
    <property type="project" value="InterPro"/>
</dbReference>
<feature type="transmembrane region" description="Helical" evidence="7">
    <location>
        <begin position="14"/>
        <end position="31"/>
    </location>
</feature>
<dbReference type="STRING" id="1093900.A0A507B1C7"/>
<dbReference type="CDD" id="cd11065">
    <property type="entry name" value="CYP64-like"/>
    <property type="match status" value="1"/>
</dbReference>
<keyword evidence="7" id="KW-1133">Transmembrane helix</keyword>
<evidence type="ECO:0000313" key="8">
    <source>
        <dbReference type="EMBL" id="TPX13673.1"/>
    </source>
</evidence>
<dbReference type="PRINTS" id="PR00463">
    <property type="entry name" value="EP450I"/>
</dbReference>
<dbReference type="GeneID" id="41973323"/>
<dbReference type="SUPFAM" id="SSF48264">
    <property type="entry name" value="Cytochrome P450"/>
    <property type="match status" value="1"/>
</dbReference>
<comment type="similarity">
    <text evidence="1">Belongs to the cytochrome P450 family.</text>
</comment>
<accession>A0A507B1C7</accession>
<protein>
    <recommendedName>
        <fullName evidence="10">Cytochrome P450</fullName>
    </recommendedName>
</protein>
<dbReference type="Pfam" id="PF00067">
    <property type="entry name" value="p450"/>
    <property type="match status" value="1"/>
</dbReference>
<keyword evidence="7" id="KW-0472">Membrane</keyword>
<evidence type="ECO:0000256" key="1">
    <source>
        <dbReference type="ARBA" id="ARBA00010617"/>
    </source>
</evidence>
<reference evidence="8 9" key="1">
    <citation type="submission" date="2019-06" db="EMBL/GenBank/DDBJ databases">
        <title>Draft genome sequence of the filamentous fungus Phialemoniopsis curvata isolated from diesel fuel.</title>
        <authorList>
            <person name="Varaljay V.A."/>
            <person name="Lyon W.J."/>
            <person name="Crouch A.L."/>
            <person name="Drake C.E."/>
            <person name="Hollomon J.M."/>
            <person name="Nadeau L.J."/>
            <person name="Nunn H.S."/>
            <person name="Stevenson B.S."/>
            <person name="Bojanowski C.L."/>
            <person name="Crookes-Goodson W.J."/>
        </authorList>
    </citation>
    <scope>NUCLEOTIDE SEQUENCE [LARGE SCALE GENOMIC DNA]</scope>
    <source>
        <strain evidence="8 9">D216</strain>
    </source>
</reference>
<dbReference type="InterPro" id="IPR001128">
    <property type="entry name" value="Cyt_P450"/>
</dbReference>
<dbReference type="OrthoDB" id="1055148at2759"/>
<dbReference type="Proteomes" id="UP000319257">
    <property type="component" value="Unassembled WGS sequence"/>
</dbReference>
<evidence type="ECO:0008006" key="10">
    <source>
        <dbReference type="Google" id="ProtNLM"/>
    </source>
</evidence>
<gene>
    <name evidence="8" type="ORF">E0L32_005876</name>
</gene>
<name>A0A507B1C7_9PEZI</name>
<keyword evidence="6" id="KW-0349">Heme</keyword>
<dbReference type="PRINTS" id="PR00385">
    <property type="entry name" value="P450"/>
</dbReference>
<dbReference type="Gene3D" id="1.10.630.10">
    <property type="entry name" value="Cytochrome P450"/>
    <property type="match status" value="1"/>
</dbReference>
<keyword evidence="5" id="KW-0503">Monooxygenase</keyword>
<dbReference type="EMBL" id="SKBQ01000032">
    <property type="protein sequence ID" value="TPX13673.1"/>
    <property type="molecule type" value="Genomic_DNA"/>
</dbReference>
<organism evidence="8 9">
    <name type="scientific">Thyridium curvatum</name>
    <dbReference type="NCBI Taxonomy" id="1093900"/>
    <lineage>
        <taxon>Eukaryota</taxon>
        <taxon>Fungi</taxon>
        <taxon>Dikarya</taxon>
        <taxon>Ascomycota</taxon>
        <taxon>Pezizomycotina</taxon>
        <taxon>Sordariomycetes</taxon>
        <taxon>Sordariomycetidae</taxon>
        <taxon>Thyridiales</taxon>
        <taxon>Thyridiaceae</taxon>
        <taxon>Thyridium</taxon>
    </lineage>
</organism>